<name>A0AAW2G7C6_9HYME</name>
<evidence type="ECO:0000313" key="2">
    <source>
        <dbReference type="Proteomes" id="UP001430953"/>
    </source>
</evidence>
<gene>
    <name evidence="1" type="ORF">PUN28_007624</name>
</gene>
<dbReference type="Proteomes" id="UP001430953">
    <property type="component" value="Unassembled WGS sequence"/>
</dbReference>
<dbReference type="AlphaFoldDB" id="A0AAW2G7C6"/>
<proteinExistence type="predicted"/>
<reference evidence="1 2" key="1">
    <citation type="submission" date="2023-03" db="EMBL/GenBank/DDBJ databases">
        <title>High recombination rates correlate with genetic variation in Cardiocondyla obscurior ants.</title>
        <authorList>
            <person name="Errbii M."/>
        </authorList>
    </citation>
    <scope>NUCLEOTIDE SEQUENCE [LARGE SCALE GENOMIC DNA]</scope>
    <source>
        <strain evidence="1">Alpha-2009</strain>
        <tissue evidence="1">Whole body</tissue>
    </source>
</reference>
<keyword evidence="2" id="KW-1185">Reference proteome</keyword>
<evidence type="ECO:0000313" key="1">
    <source>
        <dbReference type="EMBL" id="KAL0123116.1"/>
    </source>
</evidence>
<sequence length="49" mass="5619">MVAETCEYSDKELPLSRRDQEPWLCCRFVTALRYAVKTLSQSVLLLPAS</sequence>
<comment type="caution">
    <text evidence="1">The sequence shown here is derived from an EMBL/GenBank/DDBJ whole genome shotgun (WGS) entry which is preliminary data.</text>
</comment>
<dbReference type="EMBL" id="JADYXP020000006">
    <property type="protein sequence ID" value="KAL0123116.1"/>
    <property type="molecule type" value="Genomic_DNA"/>
</dbReference>
<protein>
    <submittedName>
        <fullName evidence="1">Uncharacterized protein</fullName>
    </submittedName>
</protein>
<organism evidence="1 2">
    <name type="scientific">Cardiocondyla obscurior</name>
    <dbReference type="NCBI Taxonomy" id="286306"/>
    <lineage>
        <taxon>Eukaryota</taxon>
        <taxon>Metazoa</taxon>
        <taxon>Ecdysozoa</taxon>
        <taxon>Arthropoda</taxon>
        <taxon>Hexapoda</taxon>
        <taxon>Insecta</taxon>
        <taxon>Pterygota</taxon>
        <taxon>Neoptera</taxon>
        <taxon>Endopterygota</taxon>
        <taxon>Hymenoptera</taxon>
        <taxon>Apocrita</taxon>
        <taxon>Aculeata</taxon>
        <taxon>Formicoidea</taxon>
        <taxon>Formicidae</taxon>
        <taxon>Myrmicinae</taxon>
        <taxon>Cardiocondyla</taxon>
    </lineage>
</organism>
<accession>A0AAW2G7C6</accession>